<keyword evidence="5" id="KW-0694">RNA-binding</keyword>
<protein>
    <recommendedName>
        <fullName evidence="5">Large ribosomal subunit protein eL19</fullName>
    </recommendedName>
</protein>
<dbReference type="EMBL" id="CP036172">
    <property type="protein sequence ID" value="QSZ67130.1"/>
    <property type="molecule type" value="Genomic_DNA"/>
</dbReference>
<reference evidence="8" key="1">
    <citation type="journal article" date="2001" name="Int. J. Syst. Evol. Microbiol.">
        <title>Methanofollis aquaemaris sp. nov., a methanogen isolated from an aquaculture fish pond.</title>
        <authorList>
            <person name="Lai M.C."/>
            <person name="Chen S.C."/>
        </authorList>
    </citation>
    <scope>NUCLEOTIDE SEQUENCE</scope>
    <source>
        <strain evidence="8">N2F9704</strain>
    </source>
</reference>
<keyword evidence="5" id="KW-0699">rRNA-binding</keyword>
<dbReference type="InterPro" id="IPR057260">
    <property type="entry name" value="Ribosomal_L19e_C"/>
</dbReference>
<dbReference type="InterPro" id="IPR015972">
    <property type="entry name" value="Ribosomal_eL19_dom1"/>
</dbReference>
<comment type="function">
    <text evidence="5">Binds to the 23S rRNA.</text>
</comment>
<comment type="similarity">
    <text evidence="1 5">Belongs to the eukaryotic ribosomal protein eL19 family.</text>
</comment>
<evidence type="ECO:0000256" key="4">
    <source>
        <dbReference type="ARBA" id="ARBA00023274"/>
    </source>
</evidence>
<dbReference type="Gene3D" id="1.10.1200.60">
    <property type="match status" value="1"/>
</dbReference>
<evidence type="ECO:0000256" key="5">
    <source>
        <dbReference type="HAMAP-Rule" id="MF_01475"/>
    </source>
</evidence>
<dbReference type="GO" id="GO:0070180">
    <property type="term" value="F:large ribosomal subunit rRNA binding"/>
    <property type="evidence" value="ECO:0007669"/>
    <property type="project" value="UniProtKB-UniRule"/>
</dbReference>
<dbReference type="GO" id="GO:0006412">
    <property type="term" value="P:translation"/>
    <property type="evidence" value="ECO:0007669"/>
    <property type="project" value="UniProtKB-UniRule"/>
</dbReference>
<reference evidence="8" key="2">
    <citation type="submission" date="2019-02" db="EMBL/GenBank/DDBJ databases">
        <authorList>
            <person name="Chen S.-C."/>
            <person name="Chien H.-H."/>
            <person name="Lai M.-C."/>
        </authorList>
    </citation>
    <scope>NUCLEOTIDE SEQUENCE</scope>
    <source>
        <strain evidence="8">N2F9704</strain>
    </source>
</reference>
<evidence type="ECO:0000256" key="3">
    <source>
        <dbReference type="ARBA" id="ARBA00022980"/>
    </source>
</evidence>
<keyword evidence="9" id="KW-1185">Reference proteome</keyword>
<organism evidence="8 9">
    <name type="scientific">Methanofollis aquaemaris</name>
    <dbReference type="NCBI Taxonomy" id="126734"/>
    <lineage>
        <taxon>Archaea</taxon>
        <taxon>Methanobacteriati</taxon>
        <taxon>Methanobacteriota</taxon>
        <taxon>Stenosarchaea group</taxon>
        <taxon>Methanomicrobia</taxon>
        <taxon>Methanomicrobiales</taxon>
        <taxon>Methanomicrobiaceae</taxon>
        <taxon>Methanofollis</taxon>
    </lineage>
</organism>
<dbReference type="InterPro" id="IPR035970">
    <property type="entry name" value="60S_ribosomal_eL19_sf"/>
</dbReference>
<dbReference type="FunFam" id="1.10.1650.10:FF:000001">
    <property type="entry name" value="Ribosomal protein L19"/>
    <property type="match status" value="1"/>
</dbReference>
<evidence type="ECO:0000313" key="9">
    <source>
        <dbReference type="Proteomes" id="UP001042704"/>
    </source>
</evidence>
<dbReference type="HAMAP" id="MF_01475">
    <property type="entry name" value="Ribosomal_eL19"/>
    <property type="match status" value="1"/>
</dbReference>
<comment type="subunit">
    <text evidence="2 5">Part of the 50S ribosomal subunit.</text>
</comment>
<dbReference type="AlphaFoldDB" id="A0A8A3S600"/>
<dbReference type="InterPro" id="IPR000196">
    <property type="entry name" value="Ribosomal_eL19_dom"/>
</dbReference>
<accession>A0A8A3S600</accession>
<feature type="region of interest" description="Disordered" evidence="6">
    <location>
        <begin position="74"/>
        <end position="94"/>
    </location>
</feature>
<sequence length="151" mass="17116">MSNLSTQKRLAAAVLNCGVNRVRFDPERISDIEAAISRAEIRELVGEGVIKTAVAKGNSRGRARIRTAKRSYGHKKGYGRRKGTAGARNPSKSQWMQRIRGIRGTLREMRDEGSIDRHTYRRLYRRAAGGQFRSRAHLKTHIEMITKGRVE</sequence>
<dbReference type="CDD" id="cd00481">
    <property type="entry name" value="Ribosomal_L19e"/>
    <property type="match status" value="1"/>
</dbReference>
<evidence type="ECO:0000256" key="2">
    <source>
        <dbReference type="ARBA" id="ARBA00011838"/>
    </source>
</evidence>
<dbReference type="Pfam" id="PF25476">
    <property type="entry name" value="Ribosomal_L19e_C"/>
    <property type="match status" value="1"/>
</dbReference>
<dbReference type="InterPro" id="IPR057259">
    <property type="entry name" value="Ribosomal_L19e"/>
</dbReference>
<proteinExistence type="inferred from homology"/>
<dbReference type="Proteomes" id="UP001042704">
    <property type="component" value="Chromosome"/>
</dbReference>
<feature type="domain" description="Large ribosomal subunit protein eL19" evidence="7">
    <location>
        <begin position="3"/>
        <end position="146"/>
    </location>
</feature>
<dbReference type="InterPro" id="IPR039547">
    <property type="entry name" value="Ribosomal_eL19"/>
</dbReference>
<dbReference type="NCBIfam" id="NF006343">
    <property type="entry name" value="PRK08570.1"/>
    <property type="match status" value="1"/>
</dbReference>
<dbReference type="Gene3D" id="1.20.5.560">
    <property type="entry name" value="Single Heli x bin"/>
    <property type="match status" value="1"/>
</dbReference>
<dbReference type="GO" id="GO:0022625">
    <property type="term" value="C:cytosolic large ribosomal subunit"/>
    <property type="evidence" value="ECO:0007669"/>
    <property type="project" value="InterPro"/>
</dbReference>
<dbReference type="KEGG" id="maqe:RJ40_06265"/>
<evidence type="ECO:0000256" key="6">
    <source>
        <dbReference type="SAM" id="MobiDB-lite"/>
    </source>
</evidence>
<evidence type="ECO:0000313" key="8">
    <source>
        <dbReference type="EMBL" id="QSZ67130.1"/>
    </source>
</evidence>
<name>A0A8A3S600_9EURY</name>
<dbReference type="Pfam" id="PF01280">
    <property type="entry name" value="Ribosomal_L19e"/>
    <property type="match status" value="1"/>
</dbReference>
<keyword evidence="4 5" id="KW-0687">Ribonucleoprotein</keyword>
<dbReference type="PANTHER" id="PTHR10722">
    <property type="entry name" value="60S RIBOSOMAL PROTEIN L19"/>
    <property type="match status" value="1"/>
</dbReference>
<dbReference type="GO" id="GO:0003735">
    <property type="term" value="F:structural constituent of ribosome"/>
    <property type="evidence" value="ECO:0007669"/>
    <property type="project" value="InterPro"/>
</dbReference>
<evidence type="ECO:0000259" key="7">
    <source>
        <dbReference type="SMART" id="SM01416"/>
    </source>
</evidence>
<dbReference type="Gene3D" id="1.10.1650.10">
    <property type="match status" value="1"/>
</dbReference>
<evidence type="ECO:0000256" key="1">
    <source>
        <dbReference type="ARBA" id="ARBA00011082"/>
    </source>
</evidence>
<dbReference type="GeneID" id="76423951"/>
<feature type="compositionally biased region" description="Basic residues" evidence="6">
    <location>
        <begin position="74"/>
        <end position="83"/>
    </location>
</feature>
<dbReference type="InterPro" id="IPR015973">
    <property type="entry name" value="Ribosomal_eL19_dom2"/>
</dbReference>
<dbReference type="SUPFAM" id="SSF48140">
    <property type="entry name" value="Ribosomal protein L19 (L19e)"/>
    <property type="match status" value="1"/>
</dbReference>
<dbReference type="SMART" id="SM01416">
    <property type="entry name" value="Ribosomal_L19e"/>
    <property type="match status" value="1"/>
</dbReference>
<keyword evidence="3 5" id="KW-0689">Ribosomal protein</keyword>
<dbReference type="InterPro" id="IPR015974">
    <property type="entry name" value="Ribosomal_eL19_dom3"/>
</dbReference>
<dbReference type="RefSeq" id="WP_265582505.1">
    <property type="nucleotide sequence ID" value="NZ_CP036172.1"/>
</dbReference>
<gene>
    <name evidence="5" type="primary">rpl19e</name>
    <name evidence="8" type="ORF">RJ40_06265</name>
</gene>